<geneLocation type="plasmid" evidence="3">
    <name>prbl16</name>
</geneLocation>
<evidence type="ECO:0000313" key="3">
    <source>
        <dbReference type="Proteomes" id="UP000077748"/>
    </source>
</evidence>
<organism evidence="2 3">
    <name type="scientific">Pseudomonas citronellolis</name>
    <dbReference type="NCBI Taxonomy" id="53408"/>
    <lineage>
        <taxon>Bacteria</taxon>
        <taxon>Pseudomonadati</taxon>
        <taxon>Pseudomonadota</taxon>
        <taxon>Gammaproteobacteria</taxon>
        <taxon>Pseudomonadales</taxon>
        <taxon>Pseudomonadaceae</taxon>
        <taxon>Pseudomonas</taxon>
    </lineage>
</organism>
<keyword evidence="1" id="KW-1133">Transmembrane helix</keyword>
<dbReference type="EMBL" id="CP015879">
    <property type="protein sequence ID" value="ANI18881.1"/>
    <property type="molecule type" value="Genomic_DNA"/>
</dbReference>
<sequence>MAKPEIDWLVYVNGVEVGQVPHEEMERITATVKRDWVVYVSQGVEVLKTALRMLKLAVMCAPAVALLLLVFDALSSPVEFDRDFQLRSPHELVLAYAAFGYLIAGGTTLVMLAMGCRFGFQNQFTARVVRSTRRFLAVPADGEVQIEGIHRHPQPPVMSWWQILRAALKPLCKKGEVQPPAQG</sequence>
<evidence type="ECO:0000313" key="2">
    <source>
        <dbReference type="EMBL" id="ANI18881.1"/>
    </source>
</evidence>
<gene>
    <name evidence="2" type="ORF">A9C11_33040</name>
</gene>
<dbReference type="RefSeq" id="WP_010792797.1">
    <property type="nucleotide sequence ID" value="NZ_CP015879.1"/>
</dbReference>
<dbReference type="Proteomes" id="UP000077748">
    <property type="component" value="Plasmid pRBL16"/>
</dbReference>
<keyword evidence="1" id="KW-0812">Transmembrane</keyword>
<proteinExistence type="predicted"/>
<reference evidence="2 3" key="1">
    <citation type="submission" date="2016-05" db="EMBL/GenBank/DDBJ databases">
        <title>Genome Sequence of Pseudomonas citronellolis Strain SJTE-3, an Estrogens and Persistent Organic Pollutants degradation strain.</title>
        <authorList>
            <person name="Liang R."/>
        </authorList>
    </citation>
    <scope>NUCLEOTIDE SEQUENCE [LARGE SCALE GENOMIC DNA]</scope>
    <source>
        <strain evidence="2 3">SJTE-3</strain>
        <plasmid evidence="3">Plasmid prbl16</plasmid>
    </source>
</reference>
<keyword evidence="2" id="KW-0614">Plasmid</keyword>
<keyword evidence="1" id="KW-0472">Membrane</keyword>
<dbReference type="AlphaFoldDB" id="A0A1A9KN12"/>
<feature type="transmembrane region" description="Helical" evidence="1">
    <location>
        <begin position="56"/>
        <end position="74"/>
    </location>
</feature>
<accession>A0A1A9KN12</accession>
<name>A0A1A9KN12_9PSED</name>
<feature type="transmembrane region" description="Helical" evidence="1">
    <location>
        <begin position="94"/>
        <end position="120"/>
    </location>
</feature>
<dbReference type="GeneID" id="93444938"/>
<evidence type="ECO:0000256" key="1">
    <source>
        <dbReference type="SAM" id="Phobius"/>
    </source>
</evidence>
<protein>
    <submittedName>
        <fullName evidence="2">Uncharacterized protein</fullName>
    </submittedName>
</protein>